<dbReference type="InterPro" id="IPR005625">
    <property type="entry name" value="PepSY-ass_TM"/>
</dbReference>
<keyword evidence="1" id="KW-0812">Transmembrane</keyword>
<name>A0A330L486_9BACT</name>
<feature type="transmembrane region" description="Helical" evidence="1">
    <location>
        <begin position="26"/>
        <end position="51"/>
    </location>
</feature>
<feature type="transmembrane region" description="Helical" evidence="1">
    <location>
        <begin position="208"/>
        <end position="232"/>
    </location>
</feature>
<sequence length="394" mass="43116">MSASQASLAEPRANRLRTWRSLWVQVHLYLGLFIGALLVVFGLTGSVLVFWQEIDDWLNPALLTVEAPPPGQDASRPLGELLAAALQAAPPDSRVTQFYGAPTRERVVAVYVEQPSKAWARIFVDPYRARVTGVRPYGANEWVPSSFMDGVFALHYTLFTGETGVTLAAIGALLLILSLLTGIVVWWPRTGQWRRAFVIRRPMASFRFLFDLHKTVSLYLCLVLGAVLLSGVDMNMNGPYVWMVQLFSPATRGPAQAPQSAPGPGLTPIGAEHAVALAAAAYPEGLLSGVAMPDDETGVYLVSRRQVPGLSAFWSERQVAVDQYSGAILEVRDPTTRRSAGETFLDWQWPLHSGQAFGLAGRLLVCLSGLACPVIYVTGVLMWWRKRNPNAVSN</sequence>
<dbReference type="InParanoid" id="A0A330L486"/>
<dbReference type="PANTHER" id="PTHR34219">
    <property type="entry name" value="IRON-REGULATED INNER MEMBRANE PROTEIN-RELATED"/>
    <property type="match status" value="1"/>
</dbReference>
<protein>
    <recommendedName>
        <fullName evidence="2">PepSY domain-containing protein</fullName>
    </recommendedName>
</protein>
<feature type="transmembrane region" description="Helical" evidence="1">
    <location>
        <begin position="359"/>
        <end position="384"/>
    </location>
</feature>
<evidence type="ECO:0000313" key="4">
    <source>
        <dbReference type="Proteomes" id="UP000248168"/>
    </source>
</evidence>
<dbReference type="Proteomes" id="UP000248168">
    <property type="component" value="Unassembled WGS sequence"/>
</dbReference>
<dbReference type="Pfam" id="PF03413">
    <property type="entry name" value="PepSY"/>
    <property type="match status" value="1"/>
</dbReference>
<accession>A0A330L486</accession>
<dbReference type="Pfam" id="PF03929">
    <property type="entry name" value="PepSY_TM"/>
    <property type="match status" value="1"/>
</dbReference>
<dbReference type="AlphaFoldDB" id="A0A330L486"/>
<keyword evidence="1" id="KW-1133">Transmembrane helix</keyword>
<dbReference type="RefSeq" id="WP_245924374.1">
    <property type="nucleotide sequence ID" value="NZ_OUNR01000001.1"/>
</dbReference>
<feature type="transmembrane region" description="Helical" evidence="1">
    <location>
        <begin position="165"/>
        <end position="187"/>
    </location>
</feature>
<keyword evidence="1" id="KW-0472">Membrane</keyword>
<feature type="domain" description="PepSY" evidence="2">
    <location>
        <begin position="268"/>
        <end position="331"/>
    </location>
</feature>
<dbReference type="InterPro" id="IPR025711">
    <property type="entry name" value="PepSY"/>
</dbReference>
<keyword evidence="4" id="KW-1185">Reference proteome</keyword>
<proteinExistence type="predicted"/>
<evidence type="ECO:0000259" key="2">
    <source>
        <dbReference type="Pfam" id="PF03413"/>
    </source>
</evidence>
<evidence type="ECO:0000256" key="1">
    <source>
        <dbReference type="SAM" id="Phobius"/>
    </source>
</evidence>
<evidence type="ECO:0000313" key="3">
    <source>
        <dbReference type="EMBL" id="SPP63722.1"/>
    </source>
</evidence>
<organism evidence="3 4">
    <name type="scientific">Nitrospira lenta</name>
    <dbReference type="NCBI Taxonomy" id="1436998"/>
    <lineage>
        <taxon>Bacteria</taxon>
        <taxon>Pseudomonadati</taxon>
        <taxon>Nitrospirota</taxon>
        <taxon>Nitrospiria</taxon>
        <taxon>Nitrospirales</taxon>
        <taxon>Nitrospiraceae</taxon>
        <taxon>Nitrospira</taxon>
    </lineage>
</organism>
<dbReference type="EMBL" id="OUNR01000001">
    <property type="protein sequence ID" value="SPP63722.1"/>
    <property type="molecule type" value="Genomic_DNA"/>
</dbReference>
<reference evidence="4" key="1">
    <citation type="submission" date="2018-04" db="EMBL/GenBank/DDBJ databases">
        <authorList>
            <person name="Lucker S."/>
            <person name="Sakoula D."/>
        </authorList>
    </citation>
    <scope>NUCLEOTIDE SEQUENCE [LARGE SCALE GENOMIC DNA]</scope>
</reference>
<gene>
    <name evidence="3" type="ORF">NITLEN_10808</name>
</gene>